<evidence type="ECO:0000313" key="2">
    <source>
        <dbReference type="Proteomes" id="UP000434044"/>
    </source>
</evidence>
<sequence length="251" mass="29286">MTAMVLAMQAQKLTLLLRIDAAFGTVPRPEHFTNYLHCEECAEHDGLLRARDRQTLSLADVGNPGWDPLCFITPEGLAYYFPTLARLALAEPDTLYGWYADQFLFHLYWGYRDNVFCHIFYHACQSTVTSSRRLLPESKRIKRLQIRKSITEDNRKDTTKTTPLIMMEYMMIFSLYGWKLIRAPSSNNTRTWIRNIPYVPFETRITTFSIRLGNLICNDRKIKHALIEKAYIFKPQSNGLRFRPIRACACM</sequence>
<proteinExistence type="predicted"/>
<accession>A0A6N8EJF6</accession>
<reference evidence="1 2" key="1">
    <citation type="submission" date="2019-11" db="EMBL/GenBank/DDBJ databases">
        <title>Whole-genome sequence of the anaerobic purple sulfur bacterium Allochromatium palmeri DSM 15591.</title>
        <authorList>
            <person name="Kyndt J.A."/>
            <person name="Meyer T.E."/>
        </authorList>
    </citation>
    <scope>NUCLEOTIDE SEQUENCE [LARGE SCALE GENOMIC DNA]</scope>
    <source>
        <strain evidence="1 2">DSM 15591</strain>
    </source>
</reference>
<dbReference type="AlphaFoldDB" id="A0A6N8EJF6"/>
<protein>
    <submittedName>
        <fullName evidence="1">Uncharacterized protein</fullName>
    </submittedName>
</protein>
<dbReference type="RefSeq" id="WP_186343210.1">
    <property type="nucleotide sequence ID" value="NZ_WNKT01000069.1"/>
</dbReference>
<dbReference type="EMBL" id="WNKT01000069">
    <property type="protein sequence ID" value="MTW23069.1"/>
    <property type="molecule type" value="Genomic_DNA"/>
</dbReference>
<dbReference type="Proteomes" id="UP000434044">
    <property type="component" value="Unassembled WGS sequence"/>
</dbReference>
<keyword evidence="2" id="KW-1185">Reference proteome</keyword>
<name>A0A6N8EJF6_9GAMM</name>
<gene>
    <name evidence="1" type="ORF">GJ668_18655</name>
</gene>
<organism evidence="1 2">
    <name type="scientific">Allochromatium palmeri</name>
    <dbReference type="NCBI Taxonomy" id="231048"/>
    <lineage>
        <taxon>Bacteria</taxon>
        <taxon>Pseudomonadati</taxon>
        <taxon>Pseudomonadota</taxon>
        <taxon>Gammaproteobacteria</taxon>
        <taxon>Chromatiales</taxon>
        <taxon>Chromatiaceae</taxon>
        <taxon>Allochromatium</taxon>
    </lineage>
</organism>
<evidence type="ECO:0000313" key="1">
    <source>
        <dbReference type="EMBL" id="MTW23069.1"/>
    </source>
</evidence>
<comment type="caution">
    <text evidence="1">The sequence shown here is derived from an EMBL/GenBank/DDBJ whole genome shotgun (WGS) entry which is preliminary data.</text>
</comment>